<accession>A0A9D5K077</accession>
<dbReference type="EMBL" id="WJJP01000703">
    <property type="protein sequence ID" value="MBD3327201.1"/>
    <property type="molecule type" value="Genomic_DNA"/>
</dbReference>
<evidence type="ECO:0000313" key="2">
    <source>
        <dbReference type="Proteomes" id="UP000649604"/>
    </source>
</evidence>
<organism evidence="1 2">
    <name type="scientific">candidate division KSB3 bacterium</name>
    <dbReference type="NCBI Taxonomy" id="2044937"/>
    <lineage>
        <taxon>Bacteria</taxon>
        <taxon>candidate division KSB3</taxon>
    </lineage>
</organism>
<dbReference type="SUPFAM" id="SSF48208">
    <property type="entry name" value="Six-hairpin glycosidases"/>
    <property type="match status" value="1"/>
</dbReference>
<dbReference type="AlphaFoldDB" id="A0A9D5K077"/>
<dbReference type="Gene3D" id="1.50.10.10">
    <property type="match status" value="1"/>
</dbReference>
<dbReference type="GO" id="GO:0005975">
    <property type="term" value="P:carbohydrate metabolic process"/>
    <property type="evidence" value="ECO:0007669"/>
    <property type="project" value="InterPro"/>
</dbReference>
<dbReference type="InterPro" id="IPR012341">
    <property type="entry name" value="6hp_glycosidase-like_sf"/>
</dbReference>
<comment type="caution">
    <text evidence="1">The sequence shown here is derived from an EMBL/GenBank/DDBJ whole genome shotgun (WGS) entry which is preliminary data.</text>
</comment>
<evidence type="ECO:0008006" key="3">
    <source>
        <dbReference type="Google" id="ProtNLM"/>
    </source>
</evidence>
<protein>
    <recommendedName>
        <fullName evidence="3">Alpha-L-rhamnosidase six-hairpin glycosidase domain-containing protein</fullName>
    </recommendedName>
</protein>
<reference evidence="1" key="1">
    <citation type="submission" date="2019-11" db="EMBL/GenBank/DDBJ databases">
        <title>Microbial mats filling the niche in hypersaline microbial mats.</title>
        <authorList>
            <person name="Wong H.L."/>
            <person name="Macleod F.I."/>
            <person name="White R.A. III"/>
            <person name="Burns B.P."/>
        </authorList>
    </citation>
    <scope>NUCLEOTIDE SEQUENCE</scope>
    <source>
        <strain evidence="1">Rbin_158</strain>
    </source>
</reference>
<proteinExistence type="predicted"/>
<sequence>MWLKRFVWKYIVRRIAHSHGFLDPIALLGQLRKFAPSSEVSEPIELLRAGAVFHARGLVNRSAIQHNLDWVWPFWVERQFNPLSSSFLPRGFSITHVNLTHRNWTAVGIPDCHAFPIVDPRGLITPLWDSWSLDGWIIPEEGEALLPSRLTEMSQELVYESGSLVVKTISRRAHLTFLSEVFVELLDGQPVCHIQYQLETDRPAWFVIALRPYNPEGISFIHNAALENDRRGWTINREPVVQFRQPVEHHLLSTYQHGDVFRKLRDKEEVLSGHCDVGLVTAAAMYALTPDQTTEIGVDVPLKEDAEATSALATGGTLQAWPDALGSAARLEIPDRGFQHLYDTAVRTLILLSPDWTYPGPYTYKRFWYRDAAFLVNGLLCANLLDRAERVVNRFPERQNLMGYFHSQEGEWDTNGEALWTFYRLWELSGKFPQPDWLRVVEKGAEWIVRKRLSDDLDAWHAGLFPPGFSAEHLGNIDYYYWDNFWNVAGLQAAAALLNQLGGDGQGQKFEQEATTLMQAIERSLTRSQEVRDAEGFPASPYRRMDAGAVGSIVAGYPLELLPPDDPRLLGTVQFLLENCFVHGAFFQDMIHSGMNAYLSLQLAQILLRAGDPRFFELVRGVADLATPTGQWPEAIHPHTKGGCMGDGQHAWAAAEWIVMMRNLFVREEGNRLIVGAGIVSEWLEAEQPLHFGPTPTRFGKITLDIEPRSPTSVQVKWQAQWHRESAPPVDVVVPGYDPVYNAASSGEYTEVTLSRNSD</sequence>
<gene>
    <name evidence="1" type="ORF">GF339_21625</name>
</gene>
<dbReference type="Proteomes" id="UP000649604">
    <property type="component" value="Unassembled WGS sequence"/>
</dbReference>
<name>A0A9D5K077_9BACT</name>
<dbReference type="InterPro" id="IPR008928">
    <property type="entry name" value="6-hairpin_glycosidase_sf"/>
</dbReference>
<evidence type="ECO:0000313" key="1">
    <source>
        <dbReference type="EMBL" id="MBD3327201.1"/>
    </source>
</evidence>